<sequence>VFVSLRLYTRLFVSHNPGVDDALVALSFIFAAAEAPIMVAEYRYGMGMHVKDIPPPMLIKQERVFWASTLIYILSIICSKLGILAQYLRIFTTRRTRIVTWIMCVLTTTCCVVCFIIGIFMCIPVAKFWDPRIPGKCIDFYGVWYLMAAMNIFTDIGIVAVPIPTVMRMQMPNRQKLSLAFTFAVGGFGCVASMVRLYYLTFLQHHTDVTFYNANAALWSIVELNVVIICACMIALHTLLASFLRKVRHAVSPRGTGNSG</sequence>
<keyword evidence="4 6" id="KW-0472">Membrane</keyword>
<feature type="transmembrane region" description="Helical" evidence="6">
    <location>
        <begin position="219"/>
        <end position="244"/>
    </location>
</feature>
<dbReference type="OrthoDB" id="10017208at2759"/>
<keyword evidence="3 6" id="KW-1133">Transmembrane helix</keyword>
<evidence type="ECO:0000256" key="1">
    <source>
        <dbReference type="ARBA" id="ARBA00004141"/>
    </source>
</evidence>
<accession>A0A9P4LUN5</accession>
<dbReference type="PANTHER" id="PTHR33048">
    <property type="entry name" value="PTH11-LIKE INTEGRAL MEMBRANE PROTEIN (AFU_ORTHOLOGUE AFUA_5G11245)"/>
    <property type="match status" value="1"/>
</dbReference>
<keyword evidence="9" id="KW-1185">Reference proteome</keyword>
<dbReference type="GO" id="GO:0016020">
    <property type="term" value="C:membrane"/>
    <property type="evidence" value="ECO:0007669"/>
    <property type="project" value="UniProtKB-SubCell"/>
</dbReference>
<reference evidence="8" key="1">
    <citation type="journal article" date="2020" name="Stud. Mycol.">
        <title>101 Dothideomycetes genomes: a test case for predicting lifestyles and emergence of pathogens.</title>
        <authorList>
            <person name="Haridas S."/>
            <person name="Albert R."/>
            <person name="Binder M."/>
            <person name="Bloem J."/>
            <person name="Labutti K."/>
            <person name="Salamov A."/>
            <person name="Andreopoulos B."/>
            <person name="Baker S."/>
            <person name="Barry K."/>
            <person name="Bills G."/>
            <person name="Bluhm B."/>
            <person name="Cannon C."/>
            <person name="Castanera R."/>
            <person name="Culley D."/>
            <person name="Daum C."/>
            <person name="Ezra D."/>
            <person name="Gonzalez J."/>
            <person name="Henrissat B."/>
            <person name="Kuo A."/>
            <person name="Liang C."/>
            <person name="Lipzen A."/>
            <person name="Lutzoni F."/>
            <person name="Magnuson J."/>
            <person name="Mondo S."/>
            <person name="Nolan M."/>
            <person name="Ohm R."/>
            <person name="Pangilinan J."/>
            <person name="Park H.-J."/>
            <person name="Ramirez L."/>
            <person name="Alfaro M."/>
            <person name="Sun H."/>
            <person name="Tritt A."/>
            <person name="Yoshinaga Y."/>
            <person name="Zwiers L.-H."/>
            <person name="Turgeon B."/>
            <person name="Goodwin S."/>
            <person name="Spatafora J."/>
            <person name="Crous P."/>
            <person name="Grigoriev I."/>
        </authorList>
    </citation>
    <scope>NUCLEOTIDE SEQUENCE</scope>
    <source>
        <strain evidence="8">CBS 121410</strain>
    </source>
</reference>
<evidence type="ECO:0000256" key="5">
    <source>
        <dbReference type="ARBA" id="ARBA00038359"/>
    </source>
</evidence>
<feature type="domain" description="Rhodopsin" evidence="7">
    <location>
        <begin position="5"/>
        <end position="241"/>
    </location>
</feature>
<evidence type="ECO:0000259" key="7">
    <source>
        <dbReference type="Pfam" id="PF20684"/>
    </source>
</evidence>
<protein>
    <recommendedName>
        <fullName evidence="7">Rhodopsin domain-containing protein</fullName>
    </recommendedName>
</protein>
<feature type="transmembrane region" description="Helical" evidence="6">
    <location>
        <begin position="100"/>
        <end position="123"/>
    </location>
</feature>
<dbReference type="Proteomes" id="UP000799776">
    <property type="component" value="Unassembled WGS sequence"/>
</dbReference>
<dbReference type="EMBL" id="ML978723">
    <property type="protein sequence ID" value="KAF2086700.1"/>
    <property type="molecule type" value="Genomic_DNA"/>
</dbReference>
<comment type="similarity">
    <text evidence="5">Belongs to the SAT4 family.</text>
</comment>
<gene>
    <name evidence="8" type="ORF">K490DRAFT_19772</name>
</gene>
<dbReference type="InterPro" id="IPR049326">
    <property type="entry name" value="Rhodopsin_dom_fungi"/>
</dbReference>
<keyword evidence="2 6" id="KW-0812">Transmembrane</keyword>
<evidence type="ECO:0000313" key="8">
    <source>
        <dbReference type="EMBL" id="KAF2086700.1"/>
    </source>
</evidence>
<comment type="subcellular location">
    <subcellularLocation>
        <location evidence="1">Membrane</location>
        <topology evidence="1">Multi-pass membrane protein</topology>
    </subcellularLocation>
</comment>
<proteinExistence type="inferred from homology"/>
<evidence type="ECO:0000256" key="6">
    <source>
        <dbReference type="SAM" id="Phobius"/>
    </source>
</evidence>
<evidence type="ECO:0000256" key="3">
    <source>
        <dbReference type="ARBA" id="ARBA00022989"/>
    </source>
</evidence>
<feature type="non-terminal residue" evidence="8">
    <location>
        <position position="1"/>
    </location>
</feature>
<evidence type="ECO:0000256" key="4">
    <source>
        <dbReference type="ARBA" id="ARBA00023136"/>
    </source>
</evidence>
<dbReference type="AlphaFoldDB" id="A0A9P4LUN5"/>
<feature type="transmembrane region" description="Helical" evidence="6">
    <location>
        <begin position="143"/>
        <end position="167"/>
    </location>
</feature>
<feature type="transmembrane region" description="Helical" evidence="6">
    <location>
        <begin position="179"/>
        <end position="199"/>
    </location>
</feature>
<dbReference type="PANTHER" id="PTHR33048:SF132">
    <property type="entry name" value="MEMBRANE PROTEIN, PUTATIVE (AFU_ORTHOLOGUE AFUA_6G07820)-RELATED"/>
    <property type="match status" value="1"/>
</dbReference>
<feature type="transmembrane region" description="Helical" evidence="6">
    <location>
        <begin position="21"/>
        <end position="44"/>
    </location>
</feature>
<name>A0A9P4LUN5_9PEZI</name>
<dbReference type="InterPro" id="IPR052337">
    <property type="entry name" value="SAT4-like"/>
</dbReference>
<evidence type="ECO:0000256" key="2">
    <source>
        <dbReference type="ARBA" id="ARBA00022692"/>
    </source>
</evidence>
<comment type="caution">
    <text evidence="8">The sequence shown here is derived from an EMBL/GenBank/DDBJ whole genome shotgun (WGS) entry which is preliminary data.</text>
</comment>
<organism evidence="8 9">
    <name type="scientific">Saccharata proteae CBS 121410</name>
    <dbReference type="NCBI Taxonomy" id="1314787"/>
    <lineage>
        <taxon>Eukaryota</taxon>
        <taxon>Fungi</taxon>
        <taxon>Dikarya</taxon>
        <taxon>Ascomycota</taxon>
        <taxon>Pezizomycotina</taxon>
        <taxon>Dothideomycetes</taxon>
        <taxon>Dothideomycetes incertae sedis</taxon>
        <taxon>Botryosphaeriales</taxon>
        <taxon>Saccharataceae</taxon>
        <taxon>Saccharata</taxon>
    </lineage>
</organism>
<evidence type="ECO:0000313" key="9">
    <source>
        <dbReference type="Proteomes" id="UP000799776"/>
    </source>
</evidence>
<feature type="non-terminal residue" evidence="8">
    <location>
        <position position="260"/>
    </location>
</feature>
<feature type="transmembrane region" description="Helical" evidence="6">
    <location>
        <begin position="64"/>
        <end position="88"/>
    </location>
</feature>
<dbReference type="Pfam" id="PF20684">
    <property type="entry name" value="Fung_rhodopsin"/>
    <property type="match status" value="1"/>
</dbReference>